<gene>
    <name evidence="1" type="ORF">AABB24_022567</name>
</gene>
<organism evidence="1 2">
    <name type="scientific">Solanum stoloniferum</name>
    <dbReference type="NCBI Taxonomy" id="62892"/>
    <lineage>
        <taxon>Eukaryota</taxon>
        <taxon>Viridiplantae</taxon>
        <taxon>Streptophyta</taxon>
        <taxon>Embryophyta</taxon>
        <taxon>Tracheophyta</taxon>
        <taxon>Spermatophyta</taxon>
        <taxon>Magnoliopsida</taxon>
        <taxon>eudicotyledons</taxon>
        <taxon>Gunneridae</taxon>
        <taxon>Pentapetalae</taxon>
        <taxon>asterids</taxon>
        <taxon>lamiids</taxon>
        <taxon>Solanales</taxon>
        <taxon>Solanaceae</taxon>
        <taxon>Solanoideae</taxon>
        <taxon>Solaneae</taxon>
        <taxon>Solanum</taxon>
    </lineage>
</organism>
<keyword evidence="2" id="KW-1185">Reference proteome</keyword>
<evidence type="ECO:0000313" key="2">
    <source>
        <dbReference type="Proteomes" id="UP001627284"/>
    </source>
</evidence>
<name>A0ABD2T0D7_9SOLN</name>
<dbReference type="EMBL" id="JBJKTR010000013">
    <property type="protein sequence ID" value="KAL3349512.1"/>
    <property type="molecule type" value="Genomic_DNA"/>
</dbReference>
<accession>A0ABD2T0D7</accession>
<protein>
    <submittedName>
        <fullName evidence="1">Uncharacterized protein</fullName>
    </submittedName>
</protein>
<dbReference type="Gene3D" id="3.40.50.880">
    <property type="match status" value="1"/>
</dbReference>
<dbReference type="Proteomes" id="UP001627284">
    <property type="component" value="Unassembled WGS sequence"/>
</dbReference>
<dbReference type="EMBL" id="JBJKTR010000013">
    <property type="protein sequence ID" value="KAL3349515.1"/>
    <property type="molecule type" value="Genomic_DNA"/>
</dbReference>
<proteinExistence type="predicted"/>
<dbReference type="EMBL" id="JBJKTR010000013">
    <property type="protein sequence ID" value="KAL3349513.1"/>
    <property type="molecule type" value="Genomic_DNA"/>
</dbReference>
<dbReference type="AlphaFoldDB" id="A0ABD2T0D7"/>
<reference evidence="1 2" key="1">
    <citation type="submission" date="2024-05" db="EMBL/GenBank/DDBJ databases">
        <title>De novo assembly of an allotetraploid wild potato.</title>
        <authorList>
            <person name="Hosaka A.J."/>
        </authorList>
    </citation>
    <scope>NUCLEOTIDE SEQUENCE [LARGE SCALE GENOMIC DNA]</scope>
    <source>
        <tissue evidence="1">Young leaves</tissue>
    </source>
</reference>
<sequence>MVQQFEDAGLLSLAKMKVVAAWSEDDLLCTRASPSLLPLLSSGFGIPLSSLNNLFSEDGSFLLSGYILGPDVYTVKSHLLIGVEAVLVPGGFGDRCVEGKILAAKYPRENWIPYLGGWACV</sequence>
<dbReference type="InterPro" id="IPR029062">
    <property type="entry name" value="Class_I_gatase-like"/>
</dbReference>
<comment type="caution">
    <text evidence="1">The sequence shown here is derived from an EMBL/GenBank/DDBJ whole genome shotgun (WGS) entry which is preliminary data.</text>
</comment>
<dbReference type="SUPFAM" id="SSF52317">
    <property type="entry name" value="Class I glutamine amidotransferase-like"/>
    <property type="match status" value="1"/>
</dbReference>
<evidence type="ECO:0000313" key="1">
    <source>
        <dbReference type="EMBL" id="KAL3349515.1"/>
    </source>
</evidence>
<dbReference type="EMBL" id="JBJKTR010000013">
    <property type="protein sequence ID" value="KAL3349514.1"/>
    <property type="molecule type" value="Genomic_DNA"/>
</dbReference>